<evidence type="ECO:0000256" key="2">
    <source>
        <dbReference type="ARBA" id="ARBA00022679"/>
    </source>
</evidence>
<dbReference type="PANTHER" id="PTHR10259">
    <property type="entry name" value="THIOPURINE S-METHYLTRANSFERASE"/>
    <property type="match status" value="1"/>
</dbReference>
<evidence type="ECO:0000256" key="3">
    <source>
        <dbReference type="ARBA" id="ARBA00022691"/>
    </source>
</evidence>
<dbReference type="Proteomes" id="UP000762676">
    <property type="component" value="Unassembled WGS sequence"/>
</dbReference>
<keyword evidence="3" id="KW-0949">S-adenosyl-L-methionine</keyword>
<accession>A0AAV4FQM6</accession>
<keyword evidence="1" id="KW-0489">Methyltransferase</keyword>
<name>A0AAV4FQM6_9GAST</name>
<gene>
    <name evidence="4" type="ORF">ElyMa_005774300</name>
</gene>
<dbReference type="AlphaFoldDB" id="A0AAV4FQM6"/>
<dbReference type="PANTHER" id="PTHR10259:SF11">
    <property type="entry name" value="THIOPURINE S-METHYLTRANSFERASE"/>
    <property type="match status" value="1"/>
</dbReference>
<evidence type="ECO:0000313" key="4">
    <source>
        <dbReference type="EMBL" id="GFR75301.1"/>
    </source>
</evidence>
<dbReference type="SUPFAM" id="SSF53335">
    <property type="entry name" value="S-adenosyl-L-methionine-dependent methyltransferases"/>
    <property type="match status" value="1"/>
</dbReference>
<dbReference type="CDD" id="cd02440">
    <property type="entry name" value="AdoMet_MTases"/>
    <property type="match status" value="1"/>
</dbReference>
<comment type="caution">
    <text evidence="4">The sequence shown here is derived from an EMBL/GenBank/DDBJ whole genome shotgun (WGS) entry which is preliminary data.</text>
</comment>
<protein>
    <submittedName>
        <fullName evidence="4">Thiopurine S-methyltransferase</fullName>
    </submittedName>
</protein>
<keyword evidence="2" id="KW-0808">Transferase</keyword>
<organism evidence="4 5">
    <name type="scientific">Elysia marginata</name>
    <dbReference type="NCBI Taxonomy" id="1093978"/>
    <lineage>
        <taxon>Eukaryota</taxon>
        <taxon>Metazoa</taxon>
        <taxon>Spiralia</taxon>
        <taxon>Lophotrochozoa</taxon>
        <taxon>Mollusca</taxon>
        <taxon>Gastropoda</taxon>
        <taxon>Heterobranchia</taxon>
        <taxon>Euthyneura</taxon>
        <taxon>Panpulmonata</taxon>
        <taxon>Sacoglossa</taxon>
        <taxon>Placobranchoidea</taxon>
        <taxon>Plakobranchidae</taxon>
        <taxon>Elysia</taxon>
    </lineage>
</organism>
<keyword evidence="5" id="KW-1185">Reference proteome</keyword>
<dbReference type="GO" id="GO:0032259">
    <property type="term" value="P:methylation"/>
    <property type="evidence" value="ECO:0007669"/>
    <property type="project" value="UniProtKB-KW"/>
</dbReference>
<sequence>MEVIGVDIAHEAFKQFRSRSGQDWTETAAPKLGPEAKLFTRKDGKIKLYAGDVLKFSPDLEGAFDAINDCYGIHSFDIEKRQMFATMIKSVLNPGGRVLMEEIAYDTSILTDENFKPPWPVPPPYSVTVESVKSIFGRFTVAQLKTRVVIILLLCAFSSPW</sequence>
<evidence type="ECO:0000313" key="5">
    <source>
        <dbReference type="Proteomes" id="UP000762676"/>
    </source>
</evidence>
<dbReference type="Pfam" id="PF05724">
    <property type="entry name" value="TPMT"/>
    <property type="match status" value="1"/>
</dbReference>
<reference evidence="4 5" key="1">
    <citation type="journal article" date="2021" name="Elife">
        <title>Chloroplast acquisition without the gene transfer in kleptoplastic sea slugs, Plakobranchus ocellatus.</title>
        <authorList>
            <person name="Maeda T."/>
            <person name="Takahashi S."/>
            <person name="Yoshida T."/>
            <person name="Shimamura S."/>
            <person name="Takaki Y."/>
            <person name="Nagai Y."/>
            <person name="Toyoda A."/>
            <person name="Suzuki Y."/>
            <person name="Arimoto A."/>
            <person name="Ishii H."/>
            <person name="Satoh N."/>
            <person name="Nishiyama T."/>
            <person name="Hasebe M."/>
            <person name="Maruyama T."/>
            <person name="Minagawa J."/>
            <person name="Obokata J."/>
            <person name="Shigenobu S."/>
        </authorList>
    </citation>
    <scope>NUCLEOTIDE SEQUENCE [LARGE SCALE GENOMIC DNA]</scope>
</reference>
<dbReference type="Gene3D" id="3.40.50.150">
    <property type="entry name" value="Vaccinia Virus protein VP39"/>
    <property type="match status" value="1"/>
</dbReference>
<dbReference type="EMBL" id="BMAT01011581">
    <property type="protein sequence ID" value="GFR75301.1"/>
    <property type="molecule type" value="Genomic_DNA"/>
</dbReference>
<proteinExistence type="predicted"/>
<dbReference type="InterPro" id="IPR029063">
    <property type="entry name" value="SAM-dependent_MTases_sf"/>
</dbReference>
<dbReference type="GO" id="GO:0008119">
    <property type="term" value="F:thiopurine S-methyltransferase activity"/>
    <property type="evidence" value="ECO:0007669"/>
    <property type="project" value="TreeGrafter"/>
</dbReference>
<dbReference type="InterPro" id="IPR008854">
    <property type="entry name" value="TPMT"/>
</dbReference>
<evidence type="ECO:0000256" key="1">
    <source>
        <dbReference type="ARBA" id="ARBA00022603"/>
    </source>
</evidence>